<evidence type="ECO:0000256" key="2">
    <source>
        <dbReference type="ARBA" id="ARBA00013184"/>
    </source>
</evidence>
<feature type="compositionally biased region" description="Polar residues" evidence="20">
    <location>
        <begin position="59"/>
        <end position="84"/>
    </location>
</feature>
<dbReference type="SMART" id="SM00551">
    <property type="entry name" value="ZnF_TAZ"/>
    <property type="match status" value="2"/>
</dbReference>
<feature type="compositionally biased region" description="Polar residues" evidence="20">
    <location>
        <begin position="487"/>
        <end position="509"/>
    </location>
</feature>
<dbReference type="CDD" id="cd05495">
    <property type="entry name" value="Bromo_cbp_like"/>
    <property type="match status" value="1"/>
</dbReference>
<dbReference type="PRINTS" id="PR00503">
    <property type="entry name" value="BROMODOMAIN"/>
</dbReference>
<evidence type="ECO:0000256" key="10">
    <source>
        <dbReference type="ARBA" id="ARBA00023015"/>
    </source>
</evidence>
<evidence type="ECO:0000256" key="7">
    <source>
        <dbReference type="ARBA" id="ARBA00022771"/>
    </source>
</evidence>
<comment type="catalytic activity">
    <reaction evidence="16">
        <text>L-lysyl-[protein] + acetyl-CoA = N(6)-acetyl-L-lysyl-[protein] + CoA + H(+)</text>
        <dbReference type="Rhea" id="RHEA:45948"/>
        <dbReference type="Rhea" id="RHEA-COMP:9752"/>
        <dbReference type="Rhea" id="RHEA-COMP:10731"/>
        <dbReference type="ChEBI" id="CHEBI:15378"/>
        <dbReference type="ChEBI" id="CHEBI:29969"/>
        <dbReference type="ChEBI" id="CHEBI:57287"/>
        <dbReference type="ChEBI" id="CHEBI:57288"/>
        <dbReference type="ChEBI" id="CHEBI:61930"/>
        <dbReference type="EC" id="2.3.1.48"/>
    </reaction>
</comment>
<name>A0A183T5M7_SCHSO</name>
<feature type="region of interest" description="Disordered" evidence="20">
    <location>
        <begin position="559"/>
        <end position="639"/>
    </location>
</feature>
<feature type="compositionally biased region" description="Basic and acidic residues" evidence="20">
    <location>
        <begin position="614"/>
        <end position="627"/>
    </location>
</feature>
<dbReference type="SMART" id="SM00291">
    <property type="entry name" value="ZnF_ZZ"/>
    <property type="match status" value="1"/>
</dbReference>
<feature type="compositionally biased region" description="Polar residues" evidence="20">
    <location>
        <begin position="348"/>
        <end position="375"/>
    </location>
</feature>
<dbReference type="InterPro" id="IPR013178">
    <property type="entry name" value="Histone_AcTrfase_Rtt109/CBP"/>
</dbReference>
<keyword evidence="4" id="KW-0808">Transferase</keyword>
<feature type="compositionally biased region" description="Low complexity" evidence="20">
    <location>
        <begin position="468"/>
        <end position="486"/>
    </location>
</feature>
<dbReference type="Pfam" id="PF00569">
    <property type="entry name" value="ZZ"/>
    <property type="match status" value="1"/>
</dbReference>
<reference evidence="26 27" key="2">
    <citation type="submission" date="2018-11" db="EMBL/GenBank/DDBJ databases">
        <authorList>
            <consortium name="Pathogen Informatics"/>
        </authorList>
    </citation>
    <scope>NUCLEOTIDE SEQUENCE [LARGE SCALE GENOMIC DNA]</scope>
    <source>
        <strain evidence="26 27">NST_G2</strain>
    </source>
</reference>
<dbReference type="Pfam" id="PF06001">
    <property type="entry name" value="RING_CBP-p300"/>
    <property type="match status" value="1"/>
</dbReference>
<dbReference type="Gene3D" id="1.20.920.10">
    <property type="entry name" value="Bromodomain-like"/>
    <property type="match status" value="1"/>
</dbReference>
<dbReference type="Gene3D" id="1.10.246.20">
    <property type="entry name" value="Coactivator CBP, KIX domain"/>
    <property type="match status" value="1"/>
</dbReference>
<dbReference type="Gene3D" id="3.30.40.10">
    <property type="entry name" value="Zinc/RING finger domain, C3HC4 (zinc finger)"/>
    <property type="match status" value="1"/>
</dbReference>
<dbReference type="GO" id="GO:0140297">
    <property type="term" value="F:DNA-binding transcription factor binding"/>
    <property type="evidence" value="ECO:0007669"/>
    <property type="project" value="UniProtKB-ARBA"/>
</dbReference>
<evidence type="ECO:0000313" key="27">
    <source>
        <dbReference type="Proteomes" id="UP000275846"/>
    </source>
</evidence>
<dbReference type="STRING" id="70667.A0A183T5M7"/>
<evidence type="ECO:0000256" key="20">
    <source>
        <dbReference type="SAM" id="MobiDB-lite"/>
    </source>
</evidence>
<dbReference type="PROSITE" id="PS50135">
    <property type="entry name" value="ZF_ZZ_2"/>
    <property type="match status" value="1"/>
</dbReference>
<keyword evidence="27" id="KW-1185">Reference proteome</keyword>
<keyword evidence="7 19" id="KW-0863">Zinc-finger</keyword>
<organism evidence="28">
    <name type="scientific">Schistocephalus solidus</name>
    <name type="common">Tapeworm</name>
    <dbReference type="NCBI Taxonomy" id="70667"/>
    <lineage>
        <taxon>Eukaryota</taxon>
        <taxon>Metazoa</taxon>
        <taxon>Spiralia</taxon>
        <taxon>Lophotrochozoa</taxon>
        <taxon>Platyhelminthes</taxon>
        <taxon>Cestoda</taxon>
        <taxon>Eucestoda</taxon>
        <taxon>Diphyllobothriidea</taxon>
        <taxon>Diphyllobothriidae</taxon>
        <taxon>Schistocephalus</taxon>
    </lineage>
</organism>
<evidence type="ECO:0000256" key="17">
    <source>
        <dbReference type="PROSITE-ProRule" id="PRU00035"/>
    </source>
</evidence>
<dbReference type="CDD" id="cd02337">
    <property type="entry name" value="ZZ_CBP"/>
    <property type="match status" value="1"/>
</dbReference>
<evidence type="ECO:0000259" key="24">
    <source>
        <dbReference type="PROSITE" id="PS50952"/>
    </source>
</evidence>
<evidence type="ECO:0000259" key="22">
    <source>
        <dbReference type="PROSITE" id="PS50134"/>
    </source>
</evidence>
<dbReference type="SUPFAM" id="SSF57933">
    <property type="entry name" value="TAZ domain"/>
    <property type="match status" value="2"/>
</dbReference>
<feature type="compositionally biased region" description="Polar residues" evidence="20">
    <location>
        <begin position="132"/>
        <end position="156"/>
    </location>
</feature>
<dbReference type="EC" id="2.3.1.48" evidence="2"/>
<dbReference type="WBParaSite" id="SSLN_0001222201-mRNA-1">
    <property type="protein sequence ID" value="SSLN_0001222201-mRNA-1"/>
    <property type="gene ID" value="SSLN_0001222201"/>
</dbReference>
<dbReference type="Gene3D" id="1.20.1020.10">
    <property type="entry name" value="TAZ domain"/>
    <property type="match status" value="2"/>
</dbReference>
<keyword evidence="12" id="KW-0010">Activator</keyword>
<dbReference type="PANTHER" id="PTHR13808:SF1">
    <property type="entry name" value="HISTONE ACETYLTRANSFERASE"/>
    <property type="match status" value="1"/>
</dbReference>
<evidence type="ECO:0000256" key="9">
    <source>
        <dbReference type="ARBA" id="ARBA00022853"/>
    </source>
</evidence>
<proteinExistence type="predicted"/>
<dbReference type="Gene3D" id="3.30.60.90">
    <property type="match status" value="1"/>
</dbReference>
<protein>
    <recommendedName>
        <fullName evidence="2">histone acetyltransferase</fullName>
        <ecNumber evidence="2">2.3.1.48</ecNumber>
    </recommendedName>
</protein>
<feature type="region of interest" description="Disordered" evidence="20">
    <location>
        <begin position="468"/>
        <end position="523"/>
    </location>
</feature>
<keyword evidence="3" id="KW-0488">Methylation</keyword>
<feature type="compositionally biased region" description="Basic residues" evidence="20">
    <location>
        <begin position="1139"/>
        <end position="1151"/>
    </location>
</feature>
<feature type="region of interest" description="Disordered" evidence="20">
    <location>
        <begin position="1544"/>
        <end position="1610"/>
    </location>
</feature>
<feature type="domain" description="TAZ-type" evidence="22">
    <location>
        <begin position="192"/>
        <end position="278"/>
    </location>
</feature>
<feature type="domain" description="Bromo" evidence="21">
    <location>
        <begin position="676"/>
        <end position="748"/>
    </location>
</feature>
<feature type="compositionally biased region" description="Polar residues" evidence="20">
    <location>
        <begin position="1683"/>
        <end position="1706"/>
    </location>
</feature>
<evidence type="ECO:0000256" key="8">
    <source>
        <dbReference type="ARBA" id="ARBA00022833"/>
    </source>
</evidence>
<feature type="compositionally biased region" description="Low complexity" evidence="20">
    <location>
        <begin position="1666"/>
        <end position="1682"/>
    </location>
</feature>
<keyword evidence="11 17" id="KW-0103">Bromodomain</keyword>
<feature type="compositionally biased region" description="Low complexity" evidence="20">
    <location>
        <begin position="170"/>
        <end position="189"/>
    </location>
</feature>
<dbReference type="InterPro" id="IPR031162">
    <property type="entry name" value="CBP_P300_HAT"/>
</dbReference>
<evidence type="ECO:0000259" key="25">
    <source>
        <dbReference type="PROSITE" id="PS51727"/>
    </source>
</evidence>
<evidence type="ECO:0000256" key="15">
    <source>
        <dbReference type="ARBA" id="ARBA00023315"/>
    </source>
</evidence>
<dbReference type="GO" id="GO:0005667">
    <property type="term" value="C:transcription regulator complex"/>
    <property type="evidence" value="ECO:0007669"/>
    <property type="project" value="TreeGrafter"/>
</dbReference>
<accession>A0A183T5M7</accession>
<feature type="region of interest" description="Disordered" evidence="20">
    <location>
        <begin position="1413"/>
        <end position="1478"/>
    </location>
</feature>
<dbReference type="InterPro" id="IPR043145">
    <property type="entry name" value="Znf_ZZ_sf"/>
</dbReference>
<keyword evidence="10" id="KW-0805">Transcription regulation</keyword>
<feature type="region of interest" description="Disordered" evidence="20">
    <location>
        <begin position="1666"/>
        <end position="1706"/>
    </location>
</feature>
<evidence type="ECO:0000256" key="19">
    <source>
        <dbReference type="PROSITE-ProRule" id="PRU00228"/>
    </source>
</evidence>
<evidence type="ECO:0000259" key="21">
    <source>
        <dbReference type="PROSITE" id="PS50014"/>
    </source>
</evidence>
<keyword evidence="5 18" id="KW-0479">Metal-binding</keyword>
<evidence type="ECO:0000313" key="26">
    <source>
        <dbReference type="EMBL" id="VDL98160.1"/>
    </source>
</evidence>
<feature type="zinc finger region" description="TAZ-type" evidence="18">
    <location>
        <begin position="1318"/>
        <end position="1405"/>
    </location>
</feature>
<dbReference type="GO" id="GO:0005634">
    <property type="term" value="C:nucleus"/>
    <property type="evidence" value="ECO:0007669"/>
    <property type="project" value="UniProtKB-SubCell"/>
</dbReference>
<evidence type="ECO:0000256" key="12">
    <source>
        <dbReference type="ARBA" id="ARBA00023159"/>
    </source>
</evidence>
<feature type="region of interest" description="Disordered" evidence="20">
    <location>
        <begin position="59"/>
        <end position="89"/>
    </location>
</feature>
<dbReference type="GO" id="GO:0004402">
    <property type="term" value="F:histone acetyltransferase activity"/>
    <property type="evidence" value="ECO:0007669"/>
    <property type="project" value="InterPro"/>
</dbReference>
<keyword evidence="14" id="KW-0539">Nucleus</keyword>
<feature type="domain" description="ZZ-type" evidence="23">
    <location>
        <begin position="1259"/>
        <end position="1307"/>
    </location>
</feature>
<feature type="region of interest" description="Disordered" evidence="20">
    <location>
        <begin position="1108"/>
        <end position="1166"/>
    </location>
</feature>
<evidence type="ECO:0000256" key="6">
    <source>
        <dbReference type="ARBA" id="ARBA00022737"/>
    </source>
</evidence>
<feature type="compositionally biased region" description="Polar residues" evidence="20">
    <location>
        <begin position="1428"/>
        <end position="1478"/>
    </location>
</feature>
<feature type="region of interest" description="Disordered" evidence="20">
    <location>
        <begin position="343"/>
        <end position="383"/>
    </location>
</feature>
<feature type="compositionally biased region" description="Polar residues" evidence="20">
    <location>
        <begin position="1544"/>
        <end position="1568"/>
    </location>
</feature>
<dbReference type="InterPro" id="IPR003101">
    <property type="entry name" value="KIX_dom"/>
</dbReference>
<feature type="region of interest" description="Disordered" evidence="20">
    <location>
        <begin position="132"/>
        <end position="194"/>
    </location>
</feature>
<feature type="compositionally biased region" description="Polar residues" evidence="20">
    <location>
        <begin position="1581"/>
        <end position="1592"/>
    </location>
</feature>
<evidence type="ECO:0000256" key="5">
    <source>
        <dbReference type="ARBA" id="ARBA00022723"/>
    </source>
</evidence>
<dbReference type="Proteomes" id="UP000275846">
    <property type="component" value="Unassembled WGS sequence"/>
</dbReference>
<dbReference type="PANTHER" id="PTHR13808">
    <property type="entry name" value="CBP/P300-RELATED"/>
    <property type="match status" value="1"/>
</dbReference>
<feature type="compositionally biased region" description="Polar residues" evidence="20">
    <location>
        <begin position="566"/>
        <end position="577"/>
    </location>
</feature>
<reference evidence="28" key="1">
    <citation type="submission" date="2016-06" db="UniProtKB">
        <authorList>
            <consortium name="WormBaseParasite"/>
        </authorList>
    </citation>
    <scope>IDENTIFICATION</scope>
</reference>
<dbReference type="GO" id="GO:0000123">
    <property type="term" value="C:histone acetyltransferase complex"/>
    <property type="evidence" value="ECO:0007669"/>
    <property type="project" value="TreeGrafter"/>
</dbReference>
<dbReference type="PROSITE" id="PS50952">
    <property type="entry name" value="KIX"/>
    <property type="match status" value="1"/>
</dbReference>
<dbReference type="InterPro" id="IPR000433">
    <property type="entry name" value="Znf_ZZ"/>
</dbReference>
<feature type="domain" description="CBP/p300-type HAT" evidence="25">
    <location>
        <begin position="868"/>
        <end position="1257"/>
    </location>
</feature>
<dbReference type="Pfam" id="PF02172">
    <property type="entry name" value="KIX"/>
    <property type="match status" value="1"/>
</dbReference>
<dbReference type="InterPro" id="IPR010303">
    <property type="entry name" value="RING_CBP-p300"/>
</dbReference>
<evidence type="ECO:0000256" key="11">
    <source>
        <dbReference type="ARBA" id="ARBA00023117"/>
    </source>
</evidence>
<dbReference type="PROSITE" id="PS50014">
    <property type="entry name" value="BROMODOMAIN_2"/>
    <property type="match status" value="1"/>
</dbReference>
<dbReference type="EMBL" id="UYSU01036789">
    <property type="protein sequence ID" value="VDL98160.1"/>
    <property type="molecule type" value="Genomic_DNA"/>
</dbReference>
<evidence type="ECO:0000256" key="3">
    <source>
        <dbReference type="ARBA" id="ARBA00022481"/>
    </source>
</evidence>
<dbReference type="InterPro" id="IPR036529">
    <property type="entry name" value="KIX_dom_sf"/>
</dbReference>
<feature type="domain" description="TAZ-type" evidence="22">
    <location>
        <begin position="1318"/>
        <end position="1405"/>
    </location>
</feature>
<feature type="compositionally biased region" description="Polar residues" evidence="20">
    <location>
        <begin position="1923"/>
        <end position="1937"/>
    </location>
</feature>
<dbReference type="PROSITE" id="PS50134">
    <property type="entry name" value="ZF_TAZ"/>
    <property type="match status" value="2"/>
</dbReference>
<dbReference type="SMART" id="SM00297">
    <property type="entry name" value="BROMO"/>
    <property type="match status" value="1"/>
</dbReference>
<comment type="subcellular location">
    <subcellularLocation>
        <location evidence="1">Nucleus</location>
    </subcellularLocation>
</comment>
<dbReference type="PROSITE" id="PS51727">
    <property type="entry name" value="CBP_P300_HAT"/>
    <property type="match status" value="1"/>
</dbReference>
<dbReference type="Pfam" id="PF23570">
    <property type="entry name" value="PHD_P300"/>
    <property type="match status" value="1"/>
</dbReference>
<keyword evidence="13" id="KW-0804">Transcription</keyword>
<evidence type="ECO:0000256" key="14">
    <source>
        <dbReference type="ARBA" id="ARBA00023242"/>
    </source>
</evidence>
<evidence type="ECO:0000259" key="23">
    <source>
        <dbReference type="PROSITE" id="PS50135"/>
    </source>
</evidence>
<feature type="compositionally biased region" description="Polar residues" evidence="20">
    <location>
        <begin position="1"/>
        <end position="29"/>
    </location>
</feature>
<dbReference type="Pfam" id="PF08214">
    <property type="entry name" value="HAT_KAT11"/>
    <property type="match status" value="1"/>
</dbReference>
<dbReference type="GO" id="GO:0008270">
    <property type="term" value="F:zinc ion binding"/>
    <property type="evidence" value="ECO:0007669"/>
    <property type="project" value="UniProtKB-KW"/>
</dbReference>
<feature type="zinc finger region" description="TAZ-type" evidence="18">
    <location>
        <begin position="192"/>
        <end position="278"/>
    </location>
</feature>
<dbReference type="GO" id="GO:0003713">
    <property type="term" value="F:transcription coactivator activity"/>
    <property type="evidence" value="ECO:0007669"/>
    <property type="project" value="TreeGrafter"/>
</dbReference>
<dbReference type="InterPro" id="IPR001487">
    <property type="entry name" value="Bromodomain"/>
</dbReference>
<evidence type="ECO:0000256" key="18">
    <source>
        <dbReference type="PROSITE-ProRule" id="PRU00203"/>
    </source>
</evidence>
<dbReference type="SUPFAM" id="SSF57850">
    <property type="entry name" value="RING/U-box"/>
    <property type="match status" value="1"/>
</dbReference>
<dbReference type="InterPro" id="IPR056484">
    <property type="entry name" value="PHD_P300"/>
</dbReference>
<keyword evidence="15" id="KW-0012">Acyltransferase</keyword>
<dbReference type="InterPro" id="IPR013083">
    <property type="entry name" value="Znf_RING/FYVE/PHD"/>
</dbReference>
<evidence type="ECO:0000256" key="4">
    <source>
        <dbReference type="ARBA" id="ARBA00022679"/>
    </source>
</evidence>
<feature type="domain" description="KIX" evidence="24">
    <location>
        <begin position="379"/>
        <end position="458"/>
    </location>
</feature>
<feature type="region of interest" description="Disordered" evidence="20">
    <location>
        <begin position="1923"/>
        <end position="1970"/>
    </location>
</feature>
<evidence type="ECO:0000256" key="13">
    <source>
        <dbReference type="ARBA" id="ARBA00023163"/>
    </source>
</evidence>
<dbReference type="SUPFAM" id="SSF47040">
    <property type="entry name" value="Kix domain of CBP (creb binding protein)"/>
    <property type="match status" value="1"/>
</dbReference>
<dbReference type="GO" id="GO:0045944">
    <property type="term" value="P:positive regulation of transcription by RNA polymerase II"/>
    <property type="evidence" value="ECO:0007669"/>
    <property type="project" value="TreeGrafter"/>
</dbReference>
<dbReference type="InterPro" id="IPR035898">
    <property type="entry name" value="TAZ_dom_sf"/>
</dbReference>
<dbReference type="OrthoDB" id="899at2759"/>
<keyword evidence="9" id="KW-0156">Chromatin regulator</keyword>
<dbReference type="CDD" id="cd15557">
    <property type="entry name" value="PHD_CBP_p300"/>
    <property type="match status" value="1"/>
</dbReference>
<gene>
    <name evidence="26" type="ORF">SSLN_LOCUS11775</name>
</gene>
<dbReference type="InterPro" id="IPR036427">
    <property type="entry name" value="Bromodomain-like_sf"/>
</dbReference>
<evidence type="ECO:0000313" key="28">
    <source>
        <dbReference type="WBParaSite" id="SSLN_0001222201-mRNA-1"/>
    </source>
</evidence>
<feature type="region of interest" description="Disordered" evidence="20">
    <location>
        <begin position="1"/>
        <end position="44"/>
    </location>
</feature>
<dbReference type="InterPro" id="IPR000197">
    <property type="entry name" value="Znf_TAZ"/>
</dbReference>
<keyword evidence="8 18" id="KW-0862">Zinc</keyword>
<dbReference type="SMART" id="SM01250">
    <property type="entry name" value="KAT11"/>
    <property type="match status" value="1"/>
</dbReference>
<evidence type="ECO:0000256" key="1">
    <source>
        <dbReference type="ARBA" id="ARBA00004123"/>
    </source>
</evidence>
<dbReference type="SUPFAM" id="SSF47370">
    <property type="entry name" value="Bromodomain"/>
    <property type="match status" value="1"/>
</dbReference>
<dbReference type="Pfam" id="PF00439">
    <property type="entry name" value="Bromodomain"/>
    <property type="match status" value="1"/>
</dbReference>
<evidence type="ECO:0000256" key="16">
    <source>
        <dbReference type="ARBA" id="ARBA00048017"/>
    </source>
</evidence>
<dbReference type="Pfam" id="PF02135">
    <property type="entry name" value="zf-TAZ"/>
    <property type="match status" value="2"/>
</dbReference>
<keyword evidence="6" id="KW-0677">Repeat</keyword>
<dbReference type="PROSITE" id="PS01357">
    <property type="entry name" value="ZF_ZZ_1"/>
    <property type="match status" value="1"/>
</dbReference>
<feature type="compositionally biased region" description="Low complexity" evidence="20">
    <location>
        <begin position="1951"/>
        <end position="1970"/>
    </location>
</feature>
<dbReference type="GO" id="GO:0031490">
    <property type="term" value="F:chromatin DNA binding"/>
    <property type="evidence" value="ECO:0007669"/>
    <property type="project" value="TreeGrafter"/>
</dbReference>
<sequence>MDQESHSNLAHGTSAFQNNALSHDNSDSVLNAGYSIPGDPSHLQQQLKYGSNAHSLQQIHPGQVSSTSTQGTDLPGTSSNQAPKFQTGAAEVATRVPSVQNPVTAFMVSPSCPVISNHLEIGGVKPPAPSFVGTSATLTQPDRGQIPSSYASQPIAPSSGSTPRYPPSYPSTMTSSSVQNPQSTSSSTVATDPEKRQLIQQQLIYLLHARSCRQEAERSGRTAPCTTPHCRTMRNVLQHMKTCTEGKNCQMPHCASSRQIISHWKNCSSRECPVCEPLKRNQHSQLYQSSLRQLGQPTVPSSKPAEINGLPAFSKSNALIRPPNQLTAPRAGVLVAGTSLRPPLPNAPRSQGPTPILASSSSGHLDMKQTNSASTAPVPDQTGWRKNINMEHRNSIVRRIVKYILPQPDPAVYHDPRMSNLIEYAKKVENTMYTTAEDMDEYFRLLSERCYKIYNELEEIRKRRRNAASAASAKPTSSASVDSSGSTGQQTNLSVPSSQPRFPLQSSAPLTMPSRGLPPNNTDTSLSAGDVCCSSYTDANLAKFDRALSAHNRLPIKPENGPLVHSEQNNNYSSTAPGLSVGAAPYKTEDSAKPHYTPDLPGGATDMPARSFPQKHEKPEEQVKTEDAMSVDSRSTSTYEAVHTTSPVVKLDRSNWKNWSREELLRHFLPLLAEIYNDRNAEPFRDPVDPVALHIPDYPQVIKQPMDLATIRNNLEDGKYKDPWEVLDSFRLMFNNAWLYNKKTSKVYKMCTKLSELFESQADPVMQAMGFCCGHEYSYQQILYCSSSNVCTINRDATYYVYENTPIKKELFERKKNNVTINEANEICKECGRRWHKVCGLHMDEIWPGGFICQGCLHARGTKRKENRFTAKRLPSNKLSTFLEKRVNDFLKKKEVGTGEVTIRVLASSDKTVEVKPLMRSRFTESGELSESFPYRLKAIFAFQEIDGQDVCFFGLYIQEYGSESPQPNRRRVYVAYLDSVFYFRPKQYRTDVYHEILVGYLHYAKRCGFVMAHIWACPPGEGDDYIFHMHPVEQRIPKAKRLQDWYRRMLQKAMIEGIVVDFKDILKDAIDHHLVSPTEIPYFEGDFWPNTLEEILQELDKEERRRREEAVAIAETEDDDPDCSGGLEGGLGDPDKRSGKKKAKKRKGNKKSGSSLSSKRKKVDGPVDGITELSRKVYDTMEKLKEIFFVIRLHRNNAAASLPPIVDPDPLIQSELMESRDSFLQMAREKHLEFSSLRRAKYSTMVMLYELHNEGRQNFMYSCNVCKAQIETRWHCNECEEYDLCSRCYKRENHPHPMVQYGFGMDEDESNANGEPAEKSNSTVQRKGSLEYYAKALAHVYQCRDANCRMPTCVQMKQVLSHKRTCTKRANGTCTLCKQLASMYCYHARSCEDPKCQIPLCPTLKAHFRRQQIEQRRQQSKSLQRRTNLTRGATVASDGSSQHHPTHSLSESHALTGSDSTRGSGAQMTQQGIQLSKVSSYPVSTDLENSSMTAHNPDSVSVAGCINGTSQMSSAQSLSTIYPQGSINSPSMCQAQIPSRMSTFSSPQVPRLSIPTSSSQLANNSPGPSHIPETWRHASPTVTTGMSNDRPPNQAPPTAVNRPNDFQVDASKATPQDIERVRQVLRMITTAKASTEEQNKQFVTWIRRHPEYHAAFYALRSMNQANARSNAQQRQQAAPSSLTGTGPSNIHNPSNPVGLSSTLSSTVPHTNSVVVTPTNPQGQSTALLTQPVGSVLSISSGGTAKQVILNSASQSSLFQHSQQTQQPQTVQLVLQQSSLKGVPQQSLNTVSQQQQQQPQTFRLRTVAGPAVIQSQPQMQVQGPQHVYTPCASATSNSGTVYVGTTVAGGGGGTTLLTTIGHSQQSHLLGQHRLVPTGTTPISAITRTVAAPVGSGSNQPATLVHFRTCGQQPNQHQPHILLTNSGQQGQGAHSQLVTPGRGGPIVAVMTSSQPSNNNSSTPNVNPPSGS</sequence>